<evidence type="ECO:0000256" key="9">
    <source>
        <dbReference type="ARBA" id="ARBA00022723"/>
    </source>
</evidence>
<dbReference type="GO" id="GO:0071277">
    <property type="term" value="P:cellular response to calcium ion"/>
    <property type="evidence" value="ECO:0007669"/>
    <property type="project" value="UniProtKB-ARBA"/>
</dbReference>
<dbReference type="GO" id="GO:0005886">
    <property type="term" value="C:plasma membrane"/>
    <property type="evidence" value="ECO:0007669"/>
    <property type="project" value="UniProtKB-SubCell"/>
</dbReference>
<dbReference type="PANTHER" id="PTHR10857:SF22">
    <property type="entry name" value="COPINE-3"/>
    <property type="match status" value="1"/>
</dbReference>
<dbReference type="SMART" id="SM00327">
    <property type="entry name" value="VWA"/>
    <property type="match status" value="1"/>
</dbReference>
<dbReference type="STRING" id="94237.ENSMMOP00000007064"/>
<comment type="subcellular location">
    <subcellularLocation>
        <location evidence="3">Cell junction</location>
        <location evidence="3">Focal adhesion</location>
    </subcellularLocation>
    <subcellularLocation>
        <location evidence="2">Cell membrane</location>
    </subcellularLocation>
    <subcellularLocation>
        <location evidence="4">Cytoplasm</location>
    </subcellularLocation>
    <subcellularLocation>
        <location evidence="1">Nucleus</location>
    </subcellularLocation>
</comment>
<evidence type="ECO:0000256" key="16">
    <source>
        <dbReference type="ARBA" id="ARBA00065466"/>
    </source>
</evidence>
<keyword evidence="9" id="KW-0479">Metal-binding</keyword>
<dbReference type="InterPro" id="IPR045052">
    <property type="entry name" value="Copine"/>
</dbReference>
<feature type="domain" description="C2" evidence="19">
    <location>
        <begin position="1"/>
        <end position="116"/>
    </location>
</feature>
<keyword evidence="14" id="KW-0539">Nucleus</keyword>
<dbReference type="SMART" id="SM00239">
    <property type="entry name" value="C2"/>
    <property type="match status" value="2"/>
</dbReference>
<dbReference type="AlphaFoldDB" id="A0A3Q3WE86"/>
<dbReference type="GO" id="GO:0046872">
    <property type="term" value="F:metal ion binding"/>
    <property type="evidence" value="ECO:0007669"/>
    <property type="project" value="UniProtKB-KW"/>
</dbReference>
<dbReference type="InterPro" id="IPR000008">
    <property type="entry name" value="C2_dom"/>
</dbReference>
<evidence type="ECO:0000256" key="1">
    <source>
        <dbReference type="ARBA" id="ARBA00004123"/>
    </source>
</evidence>
<evidence type="ECO:0000256" key="17">
    <source>
        <dbReference type="ARBA" id="ARBA00074834"/>
    </source>
</evidence>
<reference evidence="20" key="2">
    <citation type="submission" date="2025-09" db="UniProtKB">
        <authorList>
            <consortium name="Ensembl"/>
        </authorList>
    </citation>
    <scope>IDENTIFICATION</scope>
</reference>
<feature type="domain" description="C2" evidence="19">
    <location>
        <begin position="123"/>
        <end position="245"/>
    </location>
</feature>
<dbReference type="CDD" id="cd04047">
    <property type="entry name" value="C2B_Copine"/>
    <property type="match status" value="1"/>
</dbReference>
<dbReference type="PROSITE" id="PS50004">
    <property type="entry name" value="C2"/>
    <property type="match status" value="2"/>
</dbReference>
<evidence type="ECO:0000256" key="8">
    <source>
        <dbReference type="ARBA" id="ARBA00022553"/>
    </source>
</evidence>
<keyword evidence="13" id="KW-0472">Membrane</keyword>
<evidence type="ECO:0000313" key="20">
    <source>
        <dbReference type="Ensembl" id="ENSMMOP00000007064.1"/>
    </source>
</evidence>
<dbReference type="InterPro" id="IPR037768">
    <property type="entry name" value="C2B_Copine"/>
</dbReference>
<evidence type="ECO:0000256" key="11">
    <source>
        <dbReference type="ARBA" id="ARBA00022837"/>
    </source>
</evidence>
<organism evidence="20 21">
    <name type="scientific">Mola mola</name>
    <name type="common">Ocean sunfish</name>
    <name type="synonym">Tetraodon mola</name>
    <dbReference type="NCBI Taxonomy" id="94237"/>
    <lineage>
        <taxon>Eukaryota</taxon>
        <taxon>Metazoa</taxon>
        <taxon>Chordata</taxon>
        <taxon>Craniata</taxon>
        <taxon>Vertebrata</taxon>
        <taxon>Euteleostomi</taxon>
        <taxon>Actinopterygii</taxon>
        <taxon>Neopterygii</taxon>
        <taxon>Teleostei</taxon>
        <taxon>Neoteleostei</taxon>
        <taxon>Acanthomorphata</taxon>
        <taxon>Eupercaria</taxon>
        <taxon>Tetraodontiformes</taxon>
        <taxon>Molidae</taxon>
        <taxon>Mola</taxon>
    </lineage>
</organism>
<evidence type="ECO:0000256" key="10">
    <source>
        <dbReference type="ARBA" id="ARBA00022737"/>
    </source>
</evidence>
<dbReference type="Ensembl" id="ENSMMOT00000007198.1">
    <property type="protein sequence ID" value="ENSMMOP00000007064.1"/>
    <property type="gene ID" value="ENSMMOG00000005491.1"/>
</dbReference>
<dbReference type="InterPro" id="IPR036465">
    <property type="entry name" value="vWFA_dom_sf"/>
</dbReference>
<keyword evidence="7" id="KW-0963">Cytoplasm</keyword>
<evidence type="ECO:0000256" key="15">
    <source>
        <dbReference type="ARBA" id="ARBA00058857"/>
    </source>
</evidence>
<keyword evidence="21" id="KW-1185">Reference proteome</keyword>
<dbReference type="GO" id="GO:0005737">
    <property type="term" value="C:cytoplasm"/>
    <property type="evidence" value="ECO:0007669"/>
    <property type="project" value="UniProtKB-SubCell"/>
</dbReference>
<dbReference type="FunFam" id="2.60.40.150:FF:000042">
    <property type="entry name" value="Copine 3"/>
    <property type="match status" value="1"/>
</dbReference>
<evidence type="ECO:0000256" key="4">
    <source>
        <dbReference type="ARBA" id="ARBA00004496"/>
    </source>
</evidence>
<dbReference type="GO" id="GO:0005634">
    <property type="term" value="C:nucleus"/>
    <property type="evidence" value="ECO:0007669"/>
    <property type="project" value="UniProtKB-SubCell"/>
</dbReference>
<keyword evidence="11" id="KW-0106">Calcium</keyword>
<keyword evidence="10" id="KW-0677">Repeat</keyword>
<evidence type="ECO:0000256" key="12">
    <source>
        <dbReference type="ARBA" id="ARBA00022949"/>
    </source>
</evidence>
<dbReference type="GO" id="GO:0005925">
    <property type="term" value="C:focal adhesion"/>
    <property type="evidence" value="ECO:0007669"/>
    <property type="project" value="UniProtKB-SubCell"/>
</dbReference>
<dbReference type="Pfam" id="PF00168">
    <property type="entry name" value="C2"/>
    <property type="match status" value="2"/>
</dbReference>
<evidence type="ECO:0000256" key="14">
    <source>
        <dbReference type="ARBA" id="ARBA00023242"/>
    </source>
</evidence>
<evidence type="ECO:0000313" key="21">
    <source>
        <dbReference type="Proteomes" id="UP000261620"/>
    </source>
</evidence>
<dbReference type="CDD" id="cd04048">
    <property type="entry name" value="C2A_Copine"/>
    <property type="match status" value="1"/>
</dbReference>
<accession>A0A3Q3WE86</accession>
<evidence type="ECO:0000256" key="5">
    <source>
        <dbReference type="ARBA" id="ARBA00009048"/>
    </source>
</evidence>
<comment type="function">
    <text evidence="15">Calcium-dependent phospholipid-binding protein that plays a role in ERBB2-mediated tumor cell migration in response to growth factor heregulin stimulation.</text>
</comment>
<dbReference type="Gene3D" id="2.60.40.150">
    <property type="entry name" value="C2 domain"/>
    <property type="match status" value="2"/>
</dbReference>
<dbReference type="Pfam" id="PF07002">
    <property type="entry name" value="Copine"/>
    <property type="match status" value="1"/>
</dbReference>
<dbReference type="InterPro" id="IPR010734">
    <property type="entry name" value="Copine_C"/>
</dbReference>
<evidence type="ECO:0000256" key="13">
    <source>
        <dbReference type="ARBA" id="ARBA00023136"/>
    </source>
</evidence>
<dbReference type="GO" id="GO:0030971">
    <property type="term" value="F:receptor tyrosine kinase binding"/>
    <property type="evidence" value="ECO:0007669"/>
    <property type="project" value="TreeGrafter"/>
</dbReference>
<dbReference type="SUPFAM" id="SSF49562">
    <property type="entry name" value="C2 domain (Calcium/lipid-binding domain, CaLB)"/>
    <property type="match status" value="2"/>
</dbReference>
<dbReference type="InterPro" id="IPR002035">
    <property type="entry name" value="VWF_A"/>
</dbReference>
<dbReference type="Proteomes" id="UP000261620">
    <property type="component" value="Unplaced"/>
</dbReference>
<keyword evidence="12" id="KW-0965">Cell junction</keyword>
<dbReference type="SUPFAM" id="SSF53300">
    <property type="entry name" value="vWA-like"/>
    <property type="match status" value="1"/>
</dbReference>
<keyword evidence="8" id="KW-0597">Phosphoprotein</keyword>
<evidence type="ECO:0000256" key="2">
    <source>
        <dbReference type="ARBA" id="ARBA00004236"/>
    </source>
</evidence>
<dbReference type="GO" id="GO:0005544">
    <property type="term" value="F:calcium-dependent phospholipid binding"/>
    <property type="evidence" value="ECO:0007669"/>
    <property type="project" value="InterPro"/>
</dbReference>
<evidence type="ECO:0000259" key="19">
    <source>
        <dbReference type="PROSITE" id="PS50004"/>
    </source>
</evidence>
<keyword evidence="6" id="KW-1003">Cell membrane</keyword>
<name>A0A3Q3WE86_MOLML</name>
<evidence type="ECO:0000256" key="3">
    <source>
        <dbReference type="ARBA" id="ARBA00004246"/>
    </source>
</evidence>
<dbReference type="GO" id="GO:0038128">
    <property type="term" value="P:ERBB2 signaling pathway"/>
    <property type="evidence" value="ECO:0007669"/>
    <property type="project" value="TreeGrafter"/>
</dbReference>
<reference evidence="20" key="1">
    <citation type="submission" date="2025-08" db="UniProtKB">
        <authorList>
            <consortium name="Ensembl"/>
        </authorList>
    </citation>
    <scope>IDENTIFICATION</scope>
</reference>
<dbReference type="OMA" id="IICIKRC"/>
<evidence type="ECO:0000256" key="18">
    <source>
        <dbReference type="ARBA" id="ARBA00076171"/>
    </source>
</evidence>
<evidence type="ECO:0000256" key="7">
    <source>
        <dbReference type="ARBA" id="ARBA00022490"/>
    </source>
</evidence>
<comment type="subunit">
    <text evidence="16">Monomer. Interacts with ERBB2 (preferentially with the tyrosine phosphorylated form); this interaction occurs at the cell membrane and is increased in a growth factor heregulin-dependent manner. Interacts with SHC1; this interaction may mediate the binding of CPNE3 with ERBB2. Interacts with RACK1.</text>
</comment>
<dbReference type="PANTHER" id="PTHR10857">
    <property type="entry name" value="COPINE"/>
    <property type="match status" value="1"/>
</dbReference>
<comment type="similarity">
    <text evidence="5">Belongs to the copine family.</text>
</comment>
<sequence>MKYLIITFVVELTISCNKLMDMDVFSKSDPLCVLYINTSGSHWYEFARTEMILNCLNPKFSKKFVIDYYFEMVQRLKFCVYDIDNNTYDLSDDDFLGELECTLGQIVSNRQMTRPLLLEDKRPAGHGTITIFAEEITDTRVANFEVSACRLDKKYLWWSDPFLEFYRQTETGWQLAHRTEVVKNNLNPIWRPFRISLRSLCGGDVERPIKVFCYDYHVSGSHDLIGSFTATLAEMQLGTHISPAEFECVNPKKLRKKNYKNSGIICIKHCQEFTFLDYIMGGCQINFTIAIDFTGSNGDPSSPQSLHYINPEGYNEYLKAIWAVGNVIQDYDSNKMFPVFGFGAQVPPSWLFSHTSSMLLCILGIEGVVQAYQQCLPRLKLWGPTNFSPIIRHVACFARQALQQNMASQYFVLLIVTDGVITDMDQTRTAIVEASRLPMSIIIVGVGGADFSAMEFLDSDDKLLSSPRGGVAARDIVQFVPFRDFQGNSVALAQSILAELPDQLSSFFNSYKLKPPNVF</sequence>
<evidence type="ECO:0000256" key="6">
    <source>
        <dbReference type="ARBA" id="ARBA00022475"/>
    </source>
</evidence>
<proteinExistence type="inferred from homology"/>
<dbReference type="FunFam" id="2.60.40.150:FF:000099">
    <property type="entry name" value="Copine 3"/>
    <property type="match status" value="1"/>
</dbReference>
<dbReference type="InterPro" id="IPR035892">
    <property type="entry name" value="C2_domain_sf"/>
</dbReference>
<protein>
    <recommendedName>
        <fullName evidence="17">Copine-3</fullName>
    </recommendedName>
    <alternativeName>
        <fullName evidence="18">Copine III</fullName>
    </alternativeName>
</protein>
<dbReference type="CDD" id="cd01459">
    <property type="entry name" value="vWA_copine_like"/>
    <property type="match status" value="1"/>
</dbReference>